<keyword evidence="2" id="KW-1185">Reference proteome</keyword>
<dbReference type="SUPFAM" id="SSF46955">
    <property type="entry name" value="Putative DNA-binding domain"/>
    <property type="match status" value="1"/>
</dbReference>
<accession>A0ABW6NNL2</accession>
<name>A0ABW6NNL2_9NOCA</name>
<organism evidence="1 2">
    <name type="scientific">Nocardia africana</name>
    <dbReference type="NCBI Taxonomy" id="134964"/>
    <lineage>
        <taxon>Bacteria</taxon>
        <taxon>Bacillati</taxon>
        <taxon>Actinomycetota</taxon>
        <taxon>Actinomycetes</taxon>
        <taxon>Mycobacteriales</taxon>
        <taxon>Nocardiaceae</taxon>
        <taxon>Nocardia</taxon>
    </lineage>
</organism>
<evidence type="ECO:0000313" key="1">
    <source>
        <dbReference type="EMBL" id="MFF0455264.1"/>
    </source>
</evidence>
<evidence type="ECO:0000313" key="2">
    <source>
        <dbReference type="Proteomes" id="UP001601521"/>
    </source>
</evidence>
<dbReference type="RefSeq" id="WP_387252132.1">
    <property type="nucleotide sequence ID" value="NZ_JBIALX010000006.1"/>
</dbReference>
<dbReference type="InterPro" id="IPR009061">
    <property type="entry name" value="DNA-bd_dom_put_sf"/>
</dbReference>
<protein>
    <submittedName>
        <fullName evidence="1">Helix-turn-helix transcriptional regulator</fullName>
    </submittedName>
</protein>
<reference evidence="1 2" key="1">
    <citation type="submission" date="2024-10" db="EMBL/GenBank/DDBJ databases">
        <title>The Natural Products Discovery Center: Release of the First 8490 Sequenced Strains for Exploring Actinobacteria Biosynthetic Diversity.</title>
        <authorList>
            <person name="Kalkreuter E."/>
            <person name="Kautsar S.A."/>
            <person name="Yang D."/>
            <person name="Bader C.D."/>
            <person name="Teijaro C.N."/>
            <person name="Fluegel L."/>
            <person name="Davis C.M."/>
            <person name="Simpson J.R."/>
            <person name="Lauterbach L."/>
            <person name="Steele A.D."/>
            <person name="Gui C."/>
            <person name="Meng S."/>
            <person name="Li G."/>
            <person name="Viehrig K."/>
            <person name="Ye F."/>
            <person name="Su P."/>
            <person name="Kiefer A.F."/>
            <person name="Nichols A."/>
            <person name="Cepeda A.J."/>
            <person name="Yan W."/>
            <person name="Fan B."/>
            <person name="Jiang Y."/>
            <person name="Adhikari A."/>
            <person name="Zheng C.-J."/>
            <person name="Schuster L."/>
            <person name="Cowan T.M."/>
            <person name="Smanski M.J."/>
            <person name="Chevrette M.G."/>
            <person name="De Carvalho L.P.S."/>
            <person name="Shen B."/>
        </authorList>
    </citation>
    <scope>NUCLEOTIDE SEQUENCE [LARGE SCALE GENOMIC DNA]</scope>
    <source>
        <strain evidence="1 2">NPDC004550</strain>
    </source>
</reference>
<proteinExistence type="predicted"/>
<sequence>MDIGEQETYLRAKQCEALTGIPEATWRWWAHVGYGPESFKMGPRRRVWKKSNVLAWIAEQERQTTRGGEAA</sequence>
<gene>
    <name evidence="1" type="ORF">ACFYTH_18015</name>
</gene>
<comment type="caution">
    <text evidence="1">The sequence shown here is derived from an EMBL/GenBank/DDBJ whole genome shotgun (WGS) entry which is preliminary data.</text>
</comment>
<dbReference type="Proteomes" id="UP001601521">
    <property type="component" value="Unassembled WGS sequence"/>
</dbReference>
<dbReference type="EMBL" id="JBIALX010000006">
    <property type="protein sequence ID" value="MFF0455264.1"/>
    <property type="molecule type" value="Genomic_DNA"/>
</dbReference>